<feature type="domain" description="Beta-carotene isomerase D27-like C-terminal" evidence="1">
    <location>
        <begin position="158"/>
        <end position="211"/>
    </location>
</feature>
<dbReference type="PANTHER" id="PTHR33591">
    <property type="entry name" value="BETA-CAROTENE ISOMERASE D27"/>
    <property type="match status" value="1"/>
</dbReference>
<proteinExistence type="predicted"/>
<dbReference type="PANTHER" id="PTHR33591:SF1">
    <property type="entry name" value="BETA-CAROTENE ISOMERASE D27, CHLOROPLASTIC"/>
    <property type="match status" value="1"/>
</dbReference>
<dbReference type="Pfam" id="PF13225">
    <property type="entry name" value="D27-like_C"/>
    <property type="match status" value="1"/>
</dbReference>
<evidence type="ECO:0000313" key="2">
    <source>
        <dbReference type="EMBL" id="KAK8982290.1"/>
    </source>
</evidence>
<dbReference type="InterPro" id="IPR025114">
    <property type="entry name" value="D27-like_C"/>
</dbReference>
<accession>A0ABR2P259</accession>
<evidence type="ECO:0000313" key="3">
    <source>
        <dbReference type="Proteomes" id="UP001396334"/>
    </source>
</evidence>
<dbReference type="InterPro" id="IPR038938">
    <property type="entry name" value="D27-like"/>
</dbReference>
<comment type="caution">
    <text evidence="2">The sequence shown here is derived from an EMBL/GenBank/DDBJ whole genome shotgun (WGS) entry which is preliminary data.</text>
</comment>
<reference evidence="2 3" key="1">
    <citation type="journal article" date="2024" name="G3 (Bethesda)">
        <title>Genome assembly of Hibiscus sabdariffa L. provides insights into metabolisms of medicinal natural products.</title>
        <authorList>
            <person name="Kim T."/>
        </authorList>
    </citation>
    <scope>NUCLEOTIDE SEQUENCE [LARGE SCALE GENOMIC DNA]</scope>
    <source>
        <strain evidence="2">TK-2024</strain>
        <tissue evidence="2">Old leaves</tissue>
    </source>
</reference>
<dbReference type="Proteomes" id="UP001396334">
    <property type="component" value="Unassembled WGS sequence"/>
</dbReference>
<dbReference type="EMBL" id="JBBPBN010000086">
    <property type="protein sequence ID" value="KAK8982290.1"/>
    <property type="molecule type" value="Genomic_DNA"/>
</dbReference>
<keyword evidence="3" id="KW-1185">Reference proteome</keyword>
<protein>
    <recommendedName>
        <fullName evidence="1">Beta-carotene isomerase D27-like C-terminal domain-containing protein</fullName>
    </recommendedName>
</protein>
<gene>
    <name evidence="2" type="ORF">V6N11_037463</name>
</gene>
<organism evidence="2 3">
    <name type="scientific">Hibiscus sabdariffa</name>
    <name type="common">roselle</name>
    <dbReference type="NCBI Taxonomy" id="183260"/>
    <lineage>
        <taxon>Eukaryota</taxon>
        <taxon>Viridiplantae</taxon>
        <taxon>Streptophyta</taxon>
        <taxon>Embryophyta</taxon>
        <taxon>Tracheophyta</taxon>
        <taxon>Spermatophyta</taxon>
        <taxon>Magnoliopsida</taxon>
        <taxon>eudicotyledons</taxon>
        <taxon>Gunneridae</taxon>
        <taxon>Pentapetalae</taxon>
        <taxon>rosids</taxon>
        <taxon>malvids</taxon>
        <taxon>Malvales</taxon>
        <taxon>Malvaceae</taxon>
        <taxon>Malvoideae</taxon>
        <taxon>Hibiscus</taxon>
    </lineage>
</organism>
<evidence type="ECO:0000259" key="1">
    <source>
        <dbReference type="Pfam" id="PF13225"/>
    </source>
</evidence>
<name>A0ABR2P259_9ROSI</name>
<sequence length="237" mass="25976">MDAKLISQGRCPTATSSRLVDKQRRRPVHAVLERPRESLATERLRLRLKLKPADSKAATSVHNDNWFDLLAINYLSQSLQAATGLKSMLSGYEGFVETASMMSKKFDTKTQQELVIRALDSAIPKLILDMASSYCSAAGNTLLPSPLCSLPGSSDLLRFLEQSNCVGMCINLCKMPSQAFIKDALGTPVSMVPNFEDMSCEMIFGQDPPAPNDDPALKQPCYKLCKANQMHTVKSSG</sequence>